<protein>
    <submittedName>
        <fullName evidence="12">Cation-translocating P-type ATPase</fullName>
    </submittedName>
</protein>
<dbReference type="RefSeq" id="WP_345401215.1">
    <property type="nucleotide sequence ID" value="NZ_BAABLA010000104.1"/>
</dbReference>
<feature type="domain" description="Cation-transporting P-type ATPase N-terminal" evidence="11">
    <location>
        <begin position="9"/>
        <end position="83"/>
    </location>
</feature>
<feature type="transmembrane region" description="Helical" evidence="10">
    <location>
        <begin position="770"/>
        <end position="789"/>
    </location>
</feature>
<feature type="transmembrane region" description="Helical" evidence="10">
    <location>
        <begin position="87"/>
        <end position="103"/>
    </location>
</feature>
<dbReference type="InterPro" id="IPR044492">
    <property type="entry name" value="P_typ_ATPase_HD_dom"/>
</dbReference>
<evidence type="ECO:0000256" key="4">
    <source>
        <dbReference type="ARBA" id="ARBA00022741"/>
    </source>
</evidence>
<evidence type="ECO:0000313" key="13">
    <source>
        <dbReference type="Proteomes" id="UP001596337"/>
    </source>
</evidence>
<dbReference type="Gene3D" id="3.40.50.1000">
    <property type="entry name" value="HAD superfamily/HAD-like"/>
    <property type="match status" value="1"/>
</dbReference>
<evidence type="ECO:0000256" key="9">
    <source>
        <dbReference type="ARBA" id="ARBA00049360"/>
    </source>
</evidence>
<feature type="transmembrane region" description="Helical" evidence="10">
    <location>
        <begin position="835"/>
        <end position="855"/>
    </location>
</feature>
<comment type="caution">
    <text evidence="12">The sequence shown here is derived from an EMBL/GenBank/DDBJ whole genome shotgun (WGS) entry which is preliminary data.</text>
</comment>
<dbReference type="PANTHER" id="PTHR43294:SF20">
    <property type="entry name" value="P-TYPE ATPASE"/>
    <property type="match status" value="1"/>
</dbReference>
<dbReference type="InterPro" id="IPR018303">
    <property type="entry name" value="ATPase_P-typ_P_site"/>
</dbReference>
<dbReference type="Pfam" id="PF13246">
    <property type="entry name" value="Cation_ATPase"/>
    <property type="match status" value="1"/>
</dbReference>
<keyword evidence="5" id="KW-0067">ATP-binding</keyword>
<dbReference type="SUPFAM" id="SSF81660">
    <property type="entry name" value="Metal cation-transporting ATPase, ATP-binding domain N"/>
    <property type="match status" value="1"/>
</dbReference>
<feature type="transmembrane region" description="Helical" evidence="10">
    <location>
        <begin position="276"/>
        <end position="305"/>
    </location>
</feature>
<organism evidence="12 13">
    <name type="scientific">Haloechinothrix salitolerans</name>
    <dbReference type="NCBI Taxonomy" id="926830"/>
    <lineage>
        <taxon>Bacteria</taxon>
        <taxon>Bacillati</taxon>
        <taxon>Actinomycetota</taxon>
        <taxon>Actinomycetes</taxon>
        <taxon>Pseudonocardiales</taxon>
        <taxon>Pseudonocardiaceae</taxon>
        <taxon>Haloechinothrix</taxon>
    </lineage>
</organism>
<evidence type="ECO:0000256" key="7">
    <source>
        <dbReference type="ARBA" id="ARBA00022989"/>
    </source>
</evidence>
<sequence length="903" mass="95298">MTATTGPVAAHRSSPDDVVAELGTDTATGLTAEQVRDLRERYGPNTLPRHRGRGLFRRWLDQFTNPLVIVLIAASAVTIAIGHYVDAGVIAAVVLLNAIVGFVQENKARQALDAISDLVRMDCHVLRDGRRMVVPSEELVPGDMVLLDAGDRVPADARVVAAHDLKCDESALTGESRPVRKSSDVVAGDVPLAERTNMVFSGTMVTHGTGTAVVVATGEATEIGMVRGLVASATAPLTPLTRKLALFSKQLTAVIMAIAAVTFAVGMLRGSAATDMFIAAVALAVGAIPEGLPAAVTVVLAIGVVRMARRHAIVRHLPAVETLGSTTVICSDKTGTITANAMTVAEVVAGGEFYRVSGTGFAPDGTVNHAERPIHPERHPALMACLETGVLCNDAELRRGDDGWQPVGDPTEVALLTVAAKAGLNFTDLRRQQRRIDVLPFESSRRMMATLHEQQGGTVTGHVKGALEQVLRMCRDALDADGAVVPLDASAVQAAAHGLATSGLRVLAFARYQPPEDVRRIDEAELPGTLTLLGLVAMADLPREGVGDAVRACLDAGVRVTMITGDHAETARAVAAKVGLGAATGPVVVTGAELAATSGADFDHVAASADVFARVSPEQKLRLVESLQRAGHVVAMTGDGVNDAPALRRADIGVAMGDIGTEVARDAADMVLTDDNFSSIEAAVEEGRSVFDNLRKFIAWTLPTNIGEGLVIVAAVLLGTALPILPVQILWINLTTAGFLGLTLAFEPKEAGIMRRTPRPPSKPLLTGGLIRRILLVSVVLVVGAFGVFELQLAAGMAEPVARTAAINVFVFAEMAFLISCRSFDRMLPGTRNRWLFAGIATMTALQLAMTYWSVMHLLFHTAPLDVSGWLMVLAVAAATYVLVEVDKAIWRRGDRRAEYTTG</sequence>
<name>A0ABW2BYQ0_9PSEU</name>
<feature type="transmembrane region" description="Helical" evidence="10">
    <location>
        <begin position="63"/>
        <end position="81"/>
    </location>
</feature>
<evidence type="ECO:0000256" key="2">
    <source>
        <dbReference type="ARBA" id="ARBA00005675"/>
    </source>
</evidence>
<dbReference type="InterPro" id="IPR004014">
    <property type="entry name" value="ATPase_P-typ_cation-transptr_N"/>
</dbReference>
<dbReference type="InterPro" id="IPR008250">
    <property type="entry name" value="ATPase_P-typ_transduc_dom_A_sf"/>
</dbReference>
<feature type="transmembrane region" description="Helical" evidence="10">
    <location>
        <begin position="801"/>
        <end position="823"/>
    </location>
</feature>
<dbReference type="InterPro" id="IPR059000">
    <property type="entry name" value="ATPase_P-type_domA"/>
</dbReference>
<dbReference type="NCBIfam" id="TIGR01494">
    <property type="entry name" value="ATPase_P-type"/>
    <property type="match status" value="2"/>
</dbReference>
<dbReference type="InterPro" id="IPR006068">
    <property type="entry name" value="ATPase_P-typ_cation-transptr_C"/>
</dbReference>
<dbReference type="InterPro" id="IPR023214">
    <property type="entry name" value="HAD_sf"/>
</dbReference>
<dbReference type="SFLD" id="SFLDF00027">
    <property type="entry name" value="p-type_atpase"/>
    <property type="match status" value="1"/>
</dbReference>
<dbReference type="InterPro" id="IPR023299">
    <property type="entry name" value="ATPase_P-typ_cyto_dom_N"/>
</dbReference>
<dbReference type="PRINTS" id="PR00119">
    <property type="entry name" value="CATATPASE"/>
</dbReference>
<dbReference type="InterPro" id="IPR050510">
    <property type="entry name" value="Cation_transp_ATPase_P-type"/>
</dbReference>
<evidence type="ECO:0000256" key="6">
    <source>
        <dbReference type="ARBA" id="ARBA00022967"/>
    </source>
</evidence>
<gene>
    <name evidence="12" type="ORF">ACFQGD_10855</name>
</gene>
<comment type="catalytic activity">
    <reaction evidence="9">
        <text>ATP + H2O = ADP + phosphate + H(+)</text>
        <dbReference type="Rhea" id="RHEA:13065"/>
        <dbReference type="ChEBI" id="CHEBI:15377"/>
        <dbReference type="ChEBI" id="CHEBI:15378"/>
        <dbReference type="ChEBI" id="CHEBI:30616"/>
        <dbReference type="ChEBI" id="CHEBI:43474"/>
        <dbReference type="ChEBI" id="CHEBI:456216"/>
    </reaction>
</comment>
<evidence type="ECO:0000256" key="5">
    <source>
        <dbReference type="ARBA" id="ARBA00022840"/>
    </source>
</evidence>
<dbReference type="Pfam" id="PF00689">
    <property type="entry name" value="Cation_ATPase_C"/>
    <property type="match status" value="1"/>
</dbReference>
<dbReference type="EMBL" id="JBHSXX010000001">
    <property type="protein sequence ID" value="MFC6867649.1"/>
    <property type="molecule type" value="Genomic_DNA"/>
</dbReference>
<dbReference type="PROSITE" id="PS00154">
    <property type="entry name" value="ATPASE_E1_E2"/>
    <property type="match status" value="1"/>
</dbReference>
<dbReference type="Gene3D" id="2.70.150.10">
    <property type="entry name" value="Calcium-transporting ATPase, cytoplasmic transduction domain A"/>
    <property type="match status" value="1"/>
</dbReference>
<feature type="transmembrane region" description="Helical" evidence="10">
    <location>
        <begin position="251"/>
        <end position="270"/>
    </location>
</feature>
<evidence type="ECO:0000259" key="11">
    <source>
        <dbReference type="SMART" id="SM00831"/>
    </source>
</evidence>
<comment type="similarity">
    <text evidence="2">Belongs to the cation transport ATPase (P-type) (TC 3.A.3) family. Type IIA subfamily.</text>
</comment>
<dbReference type="SMART" id="SM00831">
    <property type="entry name" value="Cation_ATPase_N"/>
    <property type="match status" value="1"/>
</dbReference>
<dbReference type="PRINTS" id="PR00120">
    <property type="entry name" value="HATPASE"/>
</dbReference>
<dbReference type="InterPro" id="IPR023298">
    <property type="entry name" value="ATPase_P-typ_TM_dom_sf"/>
</dbReference>
<keyword evidence="7 10" id="KW-1133">Transmembrane helix</keyword>
<evidence type="ECO:0000256" key="3">
    <source>
        <dbReference type="ARBA" id="ARBA00022692"/>
    </source>
</evidence>
<feature type="transmembrane region" description="Helical" evidence="10">
    <location>
        <begin position="867"/>
        <end position="884"/>
    </location>
</feature>
<dbReference type="SUPFAM" id="SSF81653">
    <property type="entry name" value="Calcium ATPase, transduction domain A"/>
    <property type="match status" value="1"/>
</dbReference>
<evidence type="ECO:0000256" key="10">
    <source>
        <dbReference type="SAM" id="Phobius"/>
    </source>
</evidence>
<keyword evidence="4" id="KW-0547">Nucleotide-binding</keyword>
<accession>A0ABW2BYQ0</accession>
<keyword evidence="3 10" id="KW-0812">Transmembrane</keyword>
<dbReference type="Gene3D" id="1.20.1110.10">
    <property type="entry name" value="Calcium-transporting ATPase, transmembrane domain"/>
    <property type="match status" value="1"/>
</dbReference>
<dbReference type="PANTHER" id="PTHR43294">
    <property type="entry name" value="SODIUM/POTASSIUM-TRANSPORTING ATPASE SUBUNIT ALPHA"/>
    <property type="match status" value="1"/>
</dbReference>
<keyword evidence="8 10" id="KW-0472">Membrane</keyword>
<dbReference type="Gene3D" id="3.40.1110.10">
    <property type="entry name" value="Calcium-transporting ATPase, cytoplasmic domain N"/>
    <property type="match status" value="1"/>
</dbReference>
<keyword evidence="13" id="KW-1185">Reference proteome</keyword>
<dbReference type="InterPro" id="IPR036412">
    <property type="entry name" value="HAD-like_sf"/>
</dbReference>
<evidence type="ECO:0000256" key="1">
    <source>
        <dbReference type="ARBA" id="ARBA00004651"/>
    </source>
</evidence>
<feature type="transmembrane region" description="Helical" evidence="10">
    <location>
        <begin position="697"/>
        <end position="722"/>
    </location>
</feature>
<evidence type="ECO:0000256" key="8">
    <source>
        <dbReference type="ARBA" id="ARBA00023136"/>
    </source>
</evidence>
<keyword evidence="6" id="KW-1278">Translocase</keyword>
<dbReference type="SFLD" id="SFLDS00003">
    <property type="entry name" value="Haloacid_Dehalogenase"/>
    <property type="match status" value="1"/>
</dbReference>
<dbReference type="SUPFAM" id="SSF56784">
    <property type="entry name" value="HAD-like"/>
    <property type="match status" value="1"/>
</dbReference>
<dbReference type="Pfam" id="PF00690">
    <property type="entry name" value="Cation_ATPase_N"/>
    <property type="match status" value="1"/>
</dbReference>
<feature type="transmembrane region" description="Helical" evidence="10">
    <location>
        <begin position="728"/>
        <end position="746"/>
    </location>
</feature>
<dbReference type="SUPFAM" id="SSF81665">
    <property type="entry name" value="Calcium ATPase, transmembrane domain M"/>
    <property type="match status" value="1"/>
</dbReference>
<dbReference type="Proteomes" id="UP001596337">
    <property type="component" value="Unassembled WGS sequence"/>
</dbReference>
<dbReference type="Pfam" id="PF00122">
    <property type="entry name" value="E1-E2_ATPase"/>
    <property type="match status" value="1"/>
</dbReference>
<dbReference type="InterPro" id="IPR001757">
    <property type="entry name" value="P_typ_ATPase"/>
</dbReference>
<evidence type="ECO:0000313" key="12">
    <source>
        <dbReference type="EMBL" id="MFC6867649.1"/>
    </source>
</evidence>
<comment type="subcellular location">
    <subcellularLocation>
        <location evidence="1">Cell membrane</location>
        <topology evidence="1">Multi-pass membrane protein</topology>
    </subcellularLocation>
</comment>
<dbReference type="SFLD" id="SFLDG00002">
    <property type="entry name" value="C1.7:_P-type_atpase_like"/>
    <property type="match status" value="1"/>
</dbReference>
<proteinExistence type="inferred from homology"/>
<reference evidence="13" key="1">
    <citation type="journal article" date="2019" name="Int. J. Syst. Evol. Microbiol.">
        <title>The Global Catalogue of Microorganisms (GCM) 10K type strain sequencing project: providing services to taxonomists for standard genome sequencing and annotation.</title>
        <authorList>
            <consortium name="The Broad Institute Genomics Platform"/>
            <consortium name="The Broad Institute Genome Sequencing Center for Infectious Disease"/>
            <person name="Wu L."/>
            <person name="Ma J."/>
        </authorList>
    </citation>
    <scope>NUCLEOTIDE SEQUENCE [LARGE SCALE GENOMIC DNA]</scope>
    <source>
        <strain evidence="13">KCTC 32255</strain>
    </source>
</reference>